<name>A0ACC2ER65_DIPCM</name>
<dbReference type="EMBL" id="CM055092">
    <property type="protein sequence ID" value="KAJ7569004.1"/>
    <property type="molecule type" value="Genomic_DNA"/>
</dbReference>
<keyword evidence="2" id="KW-1185">Reference proteome</keyword>
<reference evidence="2" key="1">
    <citation type="journal article" date="2024" name="Proc. Natl. Acad. Sci. U.S.A.">
        <title>Extraordinary preservation of gene collinearity over three hundred million years revealed in homosporous lycophytes.</title>
        <authorList>
            <person name="Li C."/>
            <person name="Wickell D."/>
            <person name="Kuo L.Y."/>
            <person name="Chen X."/>
            <person name="Nie B."/>
            <person name="Liao X."/>
            <person name="Peng D."/>
            <person name="Ji J."/>
            <person name="Jenkins J."/>
            <person name="Williams M."/>
            <person name="Shu S."/>
            <person name="Plott C."/>
            <person name="Barry K."/>
            <person name="Rajasekar S."/>
            <person name="Grimwood J."/>
            <person name="Han X."/>
            <person name="Sun S."/>
            <person name="Hou Z."/>
            <person name="He W."/>
            <person name="Dai G."/>
            <person name="Sun C."/>
            <person name="Schmutz J."/>
            <person name="Leebens-Mack J.H."/>
            <person name="Li F.W."/>
            <person name="Wang L."/>
        </authorList>
    </citation>
    <scope>NUCLEOTIDE SEQUENCE [LARGE SCALE GENOMIC DNA]</scope>
    <source>
        <strain evidence="2">cv. PW_Plant_1</strain>
    </source>
</reference>
<accession>A0ACC2ER65</accession>
<comment type="caution">
    <text evidence="1">The sequence shown here is derived from an EMBL/GenBank/DDBJ whole genome shotgun (WGS) entry which is preliminary data.</text>
</comment>
<dbReference type="Proteomes" id="UP001162992">
    <property type="component" value="Chromosome 1"/>
</dbReference>
<proteinExistence type="predicted"/>
<evidence type="ECO:0000313" key="1">
    <source>
        <dbReference type="EMBL" id="KAJ7569004.1"/>
    </source>
</evidence>
<protein>
    <submittedName>
        <fullName evidence="1">Uncharacterized protein</fullName>
    </submittedName>
</protein>
<evidence type="ECO:0000313" key="2">
    <source>
        <dbReference type="Proteomes" id="UP001162992"/>
    </source>
</evidence>
<sequence length="759" mass="83964">MSLLKMSEHSESEIDTTPLLHDPGEEVSSYSKGQSHVEAASDGVIIEEVALTVSTVDDPSLPVWTFRTWTLGLISCVILSYLNTFFGYRTEPLTVTAISAQIAALPVGHFMAATLPNKIIAIPFTTWRFSLNPGPFNVKEHVLITIFANAGSGFGSGPAYAIGIVNIVKAFYRRSISFVACLLLVLTTQVLGYGWAGLLRKYLVEPAHMWWPSNLVQVSIFRTLHEKDQGEGISRSQFFLMCLVASFVYYTLPGYFLSTLTSISWICLIWPKSVTAQQIGSGLYGLGLGAFSFDWAGMSAYLGSPLVSPLFAIINAAVGFIVILYIVMPITYWGNVYNAKTFPLFSSNLFTGNGQPYNISAIVNDNFQLDINAYNSYGKLHMSTFFAITYGIGFAAITATVTHVMLFHGKEIWNLSRAALHDDHPDIHTRLMRRYPDIPHSWFLILAIAGVGVSIATCEIYKKQLQLPWWAVILACAMASVFTLPIGVLTATANQTPGLNVLSEYIIGYVLPGQPIANVCFKTYGYISMSQAISFLQDFKLGHYMKIPPRSMFIVQVIGTIVAGIINLVVAWWMLTIPNICDIQHLPPGSPWTCPNDRVFFDASVIWGLVGPKRIFGPSGLYRNMNWFFLGGALAPIPVWLLSKAFPRVKWIPLINVPIMLNGAGVMPPATAVNLTSWVLAGLFFNWYVFEYHKEWWQRYNYVLSAAFDAGTAFMGVVLYFSLGINNKTLNWWGNHVDHCPLAQCPTAPGIVVAGCPVF</sequence>
<organism evidence="1 2">
    <name type="scientific">Diphasiastrum complanatum</name>
    <name type="common">Issler's clubmoss</name>
    <name type="synonym">Lycopodium complanatum</name>
    <dbReference type="NCBI Taxonomy" id="34168"/>
    <lineage>
        <taxon>Eukaryota</taxon>
        <taxon>Viridiplantae</taxon>
        <taxon>Streptophyta</taxon>
        <taxon>Embryophyta</taxon>
        <taxon>Tracheophyta</taxon>
        <taxon>Lycopodiopsida</taxon>
        <taxon>Lycopodiales</taxon>
        <taxon>Lycopodiaceae</taxon>
        <taxon>Lycopodioideae</taxon>
        <taxon>Diphasiastrum</taxon>
    </lineage>
</organism>
<gene>
    <name evidence="1" type="ORF">O6H91_01G057000</name>
</gene>